<proteinExistence type="predicted"/>
<reference evidence="1 2" key="1">
    <citation type="submission" date="2021-01" db="EMBL/GenBank/DDBJ databases">
        <title>Genome public.</title>
        <authorList>
            <person name="Liu C."/>
            <person name="Sun Q."/>
        </authorList>
    </citation>
    <scope>NUCLEOTIDE SEQUENCE [LARGE SCALE GENOMIC DNA]</scope>
    <source>
        <strain evidence="1 2">YIM B02564</strain>
    </source>
</reference>
<organism evidence="1 2">
    <name type="scientific">Neobacillus paridis</name>
    <dbReference type="NCBI Taxonomy" id="2803862"/>
    <lineage>
        <taxon>Bacteria</taxon>
        <taxon>Bacillati</taxon>
        <taxon>Bacillota</taxon>
        <taxon>Bacilli</taxon>
        <taxon>Bacillales</taxon>
        <taxon>Bacillaceae</taxon>
        <taxon>Neobacillus</taxon>
    </lineage>
</organism>
<sequence length="203" mass="23060">MGNRAILKAKGNNNKGVYLHWNGGRDSVEAFLKYCELRGFREFNDDYGMARFCQVVSNFFGGDGLSIGITDCTESRGDNGVYIIDGWEIVGREDFDGREQRSYDLQEMLIEIDKAQPVKQQLGKYLESKEVPVKTLKINDEVLLMDHTGVVNTYTVVGFGEDKYVNGTKVLGMPFVNKYSNNQGSYAENINNYIREDYVRKIS</sequence>
<dbReference type="Proteomes" id="UP000623967">
    <property type="component" value="Unassembled WGS sequence"/>
</dbReference>
<dbReference type="RefSeq" id="WP_202651938.1">
    <property type="nucleotide sequence ID" value="NZ_JAESWB010000025.1"/>
</dbReference>
<evidence type="ECO:0000313" key="2">
    <source>
        <dbReference type="Proteomes" id="UP000623967"/>
    </source>
</evidence>
<accession>A0ABS1TM79</accession>
<keyword evidence="2" id="KW-1185">Reference proteome</keyword>
<evidence type="ECO:0008006" key="3">
    <source>
        <dbReference type="Google" id="ProtNLM"/>
    </source>
</evidence>
<comment type="caution">
    <text evidence="1">The sequence shown here is derived from an EMBL/GenBank/DDBJ whole genome shotgun (WGS) entry which is preliminary data.</text>
</comment>
<gene>
    <name evidence="1" type="ORF">JK635_02015</name>
</gene>
<dbReference type="EMBL" id="JAESWB010000025">
    <property type="protein sequence ID" value="MBL4951015.1"/>
    <property type="molecule type" value="Genomic_DNA"/>
</dbReference>
<protein>
    <recommendedName>
        <fullName evidence="3">YopX protein domain-containing protein</fullName>
    </recommendedName>
</protein>
<name>A0ABS1TM79_9BACI</name>
<evidence type="ECO:0000313" key="1">
    <source>
        <dbReference type="EMBL" id="MBL4951015.1"/>
    </source>
</evidence>